<dbReference type="CDD" id="cd03822">
    <property type="entry name" value="GT4_mannosyltransferase-like"/>
    <property type="match status" value="1"/>
</dbReference>
<comment type="caution">
    <text evidence="4">The sequence shown here is derived from an EMBL/GenBank/DDBJ whole genome shotgun (WGS) entry which is preliminary data.</text>
</comment>
<name>A0ABX0XF89_9BACT</name>
<evidence type="ECO:0000313" key="4">
    <source>
        <dbReference type="EMBL" id="NJC27785.1"/>
    </source>
</evidence>
<evidence type="ECO:0000256" key="1">
    <source>
        <dbReference type="SAM" id="MobiDB-lite"/>
    </source>
</evidence>
<organism evidence="4 5">
    <name type="scientific">Neolewinella antarctica</name>
    <dbReference type="NCBI Taxonomy" id="442734"/>
    <lineage>
        <taxon>Bacteria</taxon>
        <taxon>Pseudomonadati</taxon>
        <taxon>Bacteroidota</taxon>
        <taxon>Saprospiria</taxon>
        <taxon>Saprospirales</taxon>
        <taxon>Lewinellaceae</taxon>
        <taxon>Neolewinella</taxon>
    </lineage>
</organism>
<feature type="region of interest" description="Disordered" evidence="1">
    <location>
        <begin position="744"/>
        <end position="770"/>
    </location>
</feature>
<feature type="domain" description="Glycosyl transferase family 1" evidence="2">
    <location>
        <begin position="180"/>
        <end position="349"/>
    </location>
</feature>
<accession>A0ABX0XF89</accession>
<evidence type="ECO:0000259" key="3">
    <source>
        <dbReference type="Pfam" id="PF13439"/>
    </source>
</evidence>
<dbReference type="InterPro" id="IPR028098">
    <property type="entry name" value="Glyco_trans_4-like_N"/>
</dbReference>
<sequence length="814" mass="90256">MRIAILGNYPPKACGIATFTNSLARAILANLPGEDISEFAEIVAIEDAGQQHAYPKEVTRTLPRDERAAYAALADYLNEGGFDLLVVQHEYGIFGGPDGNYLLDLASRLQVPMVMTCHTVLKDPSDGQRSVLRRLCSRADVMVVMSEMARTFLEDVYACSPDKIRVIEHGVPEIKTSPRQALRERFGWQDRRVIFTFGLLGRGKGIETVIRALPEVVAEHPSTLYVVLGKTHPNVVRESGEEYREWLHTLADELGVRDNLLMISEFASEQYLFECLTAIDVYVIPYPNVAQITSGTLAYAVGAGAAVVSTPFWHATELLAEGRGRLFPFHDSDNLSEQLLELLGDEAALATIRATALAYGEHLFWPKIGAEYIQAFDDAKTAYESAKLNPQLGKDSDVVPDLDLAHLLRMTDDCGLIQHAKFATPNRFEGYCLDDNGRALLFTCLALGSKAISHQQRKSLISLTEIYLAYIFHAQNEDGSFRNFMSYGREFLEPQGSEDSYGRALWGLAKCVAAPPRKDLGQLAQECFVRAISYLDQKTSPRTLSYGIIALSEYLGARDDENLLDLLDRSVNRLLNHYQDNRHDDWEWFEAYLTYDNALMPLALYRSLRVLPKKHVRAIARTTTDFLAKYTIINGVPRPVGCHETCHRGATPEQFDQQPLEVMAEVLLHMEAFQRSGRPADERRLRTAYSWFHGNNDLGALLYCAETAGCYDGLTEFGPNKNQGAESLLAYLVSTVAVAGMVSSQSQKTTTNKSTVGKAHGTSPARGGDRVPVLVADEQQSPSIVSATALGQYTGSLAYARLFKKGHQYPGVGE</sequence>
<dbReference type="InterPro" id="IPR001296">
    <property type="entry name" value="Glyco_trans_1"/>
</dbReference>
<dbReference type="PANTHER" id="PTHR12526:SF572">
    <property type="entry name" value="BLL5144 PROTEIN"/>
    <property type="match status" value="1"/>
</dbReference>
<reference evidence="4 5" key="1">
    <citation type="submission" date="2020-03" db="EMBL/GenBank/DDBJ databases">
        <title>Genomic Encyclopedia of Type Strains, Phase IV (KMG-IV): sequencing the most valuable type-strain genomes for metagenomic binning, comparative biology and taxonomic classification.</title>
        <authorList>
            <person name="Goeker M."/>
        </authorList>
    </citation>
    <scope>NUCLEOTIDE SEQUENCE [LARGE SCALE GENOMIC DNA]</scope>
    <source>
        <strain evidence="4 5">DSM 105096</strain>
    </source>
</reference>
<dbReference type="InterPro" id="IPR008928">
    <property type="entry name" value="6-hairpin_glycosidase_sf"/>
</dbReference>
<evidence type="ECO:0000313" key="5">
    <source>
        <dbReference type="Proteomes" id="UP000770785"/>
    </source>
</evidence>
<dbReference type="Gene3D" id="3.40.50.2000">
    <property type="entry name" value="Glycogen Phosphorylase B"/>
    <property type="match status" value="2"/>
</dbReference>
<dbReference type="PANTHER" id="PTHR12526">
    <property type="entry name" value="GLYCOSYLTRANSFERASE"/>
    <property type="match status" value="1"/>
</dbReference>
<dbReference type="RefSeq" id="WP_168039214.1">
    <property type="nucleotide sequence ID" value="NZ_JAATJH010000006.1"/>
</dbReference>
<keyword evidence="5" id="KW-1185">Reference proteome</keyword>
<protein>
    <submittedName>
        <fullName evidence="4">Glycosyltransferase involved in cell wall biosynthesis</fullName>
    </submittedName>
</protein>
<dbReference type="SUPFAM" id="SSF53756">
    <property type="entry name" value="UDP-Glycosyltransferase/glycogen phosphorylase"/>
    <property type="match status" value="1"/>
</dbReference>
<dbReference type="SUPFAM" id="SSF48208">
    <property type="entry name" value="Six-hairpin glycosidases"/>
    <property type="match status" value="1"/>
</dbReference>
<proteinExistence type="predicted"/>
<feature type="compositionally biased region" description="Low complexity" evidence="1">
    <location>
        <begin position="744"/>
        <end position="755"/>
    </location>
</feature>
<dbReference type="Proteomes" id="UP000770785">
    <property type="component" value="Unassembled WGS sequence"/>
</dbReference>
<dbReference type="EMBL" id="JAATJH010000006">
    <property type="protein sequence ID" value="NJC27785.1"/>
    <property type="molecule type" value="Genomic_DNA"/>
</dbReference>
<feature type="domain" description="Glycosyltransferase subfamily 4-like N-terminal" evidence="3">
    <location>
        <begin position="51"/>
        <end position="171"/>
    </location>
</feature>
<gene>
    <name evidence="4" type="ORF">GGR27_003303</name>
</gene>
<dbReference type="Pfam" id="PF00534">
    <property type="entry name" value="Glycos_transf_1"/>
    <property type="match status" value="1"/>
</dbReference>
<evidence type="ECO:0000259" key="2">
    <source>
        <dbReference type="Pfam" id="PF00534"/>
    </source>
</evidence>
<dbReference type="Pfam" id="PF13439">
    <property type="entry name" value="Glyco_transf_4"/>
    <property type="match status" value="1"/>
</dbReference>